<dbReference type="GO" id="GO:0022857">
    <property type="term" value="F:transmembrane transporter activity"/>
    <property type="evidence" value="ECO:0007669"/>
    <property type="project" value="InterPro"/>
</dbReference>
<comment type="subcellular location">
    <subcellularLocation>
        <location evidence="1">Cell membrane</location>
        <topology evidence="1">Multi-pass membrane protein</topology>
    </subcellularLocation>
</comment>
<keyword evidence="2" id="KW-0813">Transport</keyword>
<organism evidence="9 10">
    <name type="scientific">Ralstonia solanacearum</name>
    <name type="common">Pseudomonas solanacearum</name>
    <dbReference type="NCBI Taxonomy" id="305"/>
    <lineage>
        <taxon>Bacteria</taxon>
        <taxon>Pseudomonadati</taxon>
        <taxon>Pseudomonadota</taxon>
        <taxon>Betaproteobacteria</taxon>
        <taxon>Burkholderiales</taxon>
        <taxon>Burkholderiaceae</taxon>
        <taxon>Ralstonia</taxon>
        <taxon>Ralstonia solanacearum species complex</taxon>
    </lineage>
</organism>
<dbReference type="PROSITE" id="PS50850">
    <property type="entry name" value="MFS"/>
    <property type="match status" value="1"/>
</dbReference>
<feature type="transmembrane region" description="Helical" evidence="7">
    <location>
        <begin position="513"/>
        <end position="531"/>
    </location>
</feature>
<evidence type="ECO:0000256" key="6">
    <source>
        <dbReference type="ARBA" id="ARBA00023136"/>
    </source>
</evidence>
<evidence type="ECO:0000313" key="10">
    <source>
        <dbReference type="Proteomes" id="UP000593970"/>
    </source>
</evidence>
<feature type="transmembrane region" description="Helical" evidence="7">
    <location>
        <begin position="198"/>
        <end position="219"/>
    </location>
</feature>
<name>A0AA92QBW6_RALSL</name>
<feature type="transmembrane region" description="Helical" evidence="7">
    <location>
        <begin position="320"/>
        <end position="337"/>
    </location>
</feature>
<keyword evidence="4 7" id="KW-0812">Transmembrane</keyword>
<protein>
    <submittedName>
        <fullName evidence="9">MHS family MFS transporter</fullName>
    </submittedName>
</protein>
<dbReference type="CDD" id="cd17369">
    <property type="entry name" value="MFS_ShiA_like"/>
    <property type="match status" value="1"/>
</dbReference>
<evidence type="ECO:0000256" key="3">
    <source>
        <dbReference type="ARBA" id="ARBA00022475"/>
    </source>
</evidence>
<evidence type="ECO:0000256" key="1">
    <source>
        <dbReference type="ARBA" id="ARBA00004651"/>
    </source>
</evidence>
<evidence type="ECO:0000259" key="8">
    <source>
        <dbReference type="PROSITE" id="PS50850"/>
    </source>
</evidence>
<proteinExistence type="predicted"/>
<dbReference type="PANTHER" id="PTHR43045:SF7">
    <property type="entry name" value="MAJOR FACILITATOR SUPERFAMILY TRANSPORTER"/>
    <property type="match status" value="1"/>
</dbReference>
<dbReference type="Gene3D" id="1.20.1250.20">
    <property type="entry name" value="MFS general substrate transporter like domains"/>
    <property type="match status" value="2"/>
</dbReference>
<feature type="transmembrane region" description="Helical" evidence="7">
    <location>
        <begin position="253"/>
        <end position="276"/>
    </location>
</feature>
<feature type="domain" description="Major facilitator superfamily (MFS) profile" evidence="8">
    <location>
        <begin position="27"/>
        <end position="559"/>
    </location>
</feature>
<feature type="transmembrane region" description="Helical" evidence="7">
    <location>
        <begin position="98"/>
        <end position="117"/>
    </location>
</feature>
<reference evidence="10" key="1">
    <citation type="submission" date="2020-04" db="EMBL/GenBank/DDBJ databases">
        <title>Ralstonia solanacearum UW576, UW763, UW773, and UW774.</title>
        <authorList>
            <person name="Steidl O."/>
            <person name="Truchon A."/>
            <person name="Allen C."/>
        </authorList>
    </citation>
    <scope>NUCLEOTIDE SEQUENCE [LARGE SCALE GENOMIC DNA]</scope>
    <source>
        <strain evidence="10">UW774</strain>
    </source>
</reference>
<dbReference type="SUPFAM" id="SSF103473">
    <property type="entry name" value="MFS general substrate transporter"/>
    <property type="match status" value="1"/>
</dbReference>
<dbReference type="EMBL" id="CP051169">
    <property type="protein sequence ID" value="QOK97635.1"/>
    <property type="molecule type" value="Genomic_DNA"/>
</dbReference>
<keyword evidence="5 7" id="KW-1133">Transmembrane helix</keyword>
<evidence type="ECO:0000256" key="4">
    <source>
        <dbReference type="ARBA" id="ARBA00022692"/>
    </source>
</evidence>
<keyword evidence="6 7" id="KW-0472">Membrane</keyword>
<dbReference type="Pfam" id="PF00083">
    <property type="entry name" value="Sugar_tr"/>
    <property type="match status" value="2"/>
</dbReference>
<feature type="transmembrane region" description="Helical" evidence="7">
    <location>
        <begin position="467"/>
        <end position="492"/>
    </location>
</feature>
<dbReference type="Proteomes" id="UP000593970">
    <property type="component" value="Chromosome"/>
</dbReference>
<keyword evidence="3" id="KW-1003">Cell membrane</keyword>
<dbReference type="AlphaFoldDB" id="A0AA92QBW6"/>
<dbReference type="PANTHER" id="PTHR43045">
    <property type="entry name" value="SHIKIMATE TRANSPORTER"/>
    <property type="match status" value="1"/>
</dbReference>
<dbReference type="PROSITE" id="PS00217">
    <property type="entry name" value="SUGAR_TRANSPORT_2"/>
    <property type="match status" value="1"/>
</dbReference>
<feature type="transmembrane region" description="Helical" evidence="7">
    <location>
        <begin position="123"/>
        <end position="144"/>
    </location>
</feature>
<dbReference type="InterPro" id="IPR005829">
    <property type="entry name" value="Sugar_transporter_CS"/>
</dbReference>
<feature type="transmembrane region" description="Helical" evidence="7">
    <location>
        <begin position="165"/>
        <end position="186"/>
    </location>
</feature>
<feature type="transmembrane region" description="Helical" evidence="7">
    <location>
        <begin position="27"/>
        <end position="52"/>
    </location>
</feature>
<dbReference type="InterPro" id="IPR036259">
    <property type="entry name" value="MFS_trans_sf"/>
</dbReference>
<gene>
    <name evidence="9" type="ORF">HF909_15200</name>
</gene>
<sequence length="567" mass="61861">MATVQSAPNAPAGRMQPSPMTREEKKVIFASSLGTVFEWYDFYLYGSLAAIIAKQFFSGLDPTAAFIFALLAFAAGFLVRPFGALVFGRLGDMIGRKYTFLITILIMGTSTFIVGLLPSYTTIGAAAPVILIMLRLLQGLALGGEYGGAATYVAEHAPHGRRGNYTSWIQTTATMGLFLSLIVILVVRELTGASFDDWGWRIPFLVSIVLLATSVYIRLSMSESPAFQKMKAEGKTSKAPLTESFGQWRNLKIVILALLGLTAGQAVVWYTGQFYALFFLTQVLKVDAFTANVLIAVALAIGTPFFVFFGSLSDRIGRKWIIMAGCLLAVLTYFPLFKALTHYANPALERAQQTAQISIKADPKECSFQGSPIAREVDFRSSCDIAKRTLAQSSASYEAEDAPAGTIASVTIAGREISSLNASRTADGQNFDADSKKKIADFKKSVSDALKAANYPSKADPAQMNTVMVLVILVILVIYVTMVYGPIAAMLVELFPTRIRYTSMSLPYHIGNGWFGGLLPTISFALVAQHGNIYYGLWYPIWIAAITFVIGALFVRETKDVDIYRHD</sequence>
<feature type="transmembrane region" description="Helical" evidence="7">
    <location>
        <begin position="537"/>
        <end position="555"/>
    </location>
</feature>
<feature type="transmembrane region" description="Helical" evidence="7">
    <location>
        <begin position="288"/>
        <end position="308"/>
    </location>
</feature>
<evidence type="ECO:0000256" key="5">
    <source>
        <dbReference type="ARBA" id="ARBA00022989"/>
    </source>
</evidence>
<dbReference type="GO" id="GO:0005886">
    <property type="term" value="C:plasma membrane"/>
    <property type="evidence" value="ECO:0007669"/>
    <property type="project" value="UniProtKB-SubCell"/>
</dbReference>
<evidence type="ECO:0000256" key="7">
    <source>
        <dbReference type="SAM" id="Phobius"/>
    </source>
</evidence>
<dbReference type="InterPro" id="IPR020846">
    <property type="entry name" value="MFS_dom"/>
</dbReference>
<accession>A0AA92QBW6</accession>
<evidence type="ECO:0000313" key="9">
    <source>
        <dbReference type="EMBL" id="QOK97635.1"/>
    </source>
</evidence>
<feature type="transmembrane region" description="Helical" evidence="7">
    <location>
        <begin position="64"/>
        <end position="86"/>
    </location>
</feature>
<dbReference type="FunFam" id="1.20.1250.20:FF:000001">
    <property type="entry name" value="Dicarboxylate MFS transporter"/>
    <property type="match status" value="1"/>
</dbReference>
<evidence type="ECO:0000256" key="2">
    <source>
        <dbReference type="ARBA" id="ARBA00022448"/>
    </source>
</evidence>
<dbReference type="InterPro" id="IPR005828">
    <property type="entry name" value="MFS_sugar_transport-like"/>
</dbReference>